<comment type="caution">
    <text evidence="1">The sequence shown here is derived from an EMBL/GenBank/DDBJ whole genome shotgun (WGS) entry which is preliminary data.</text>
</comment>
<keyword evidence="2" id="KW-1185">Reference proteome</keyword>
<proteinExistence type="predicted"/>
<gene>
    <name evidence="1" type="ORF">CHARACLAT_016114</name>
</gene>
<accession>A0ABU7DRK6</accession>
<reference evidence="1 2" key="1">
    <citation type="submission" date="2021-06" db="EMBL/GenBank/DDBJ databases">
        <authorList>
            <person name="Palmer J.M."/>
        </authorList>
    </citation>
    <scope>NUCLEOTIDE SEQUENCE [LARGE SCALE GENOMIC DNA]</scope>
    <source>
        <strain evidence="1 2">CL_MEX2019</strain>
        <tissue evidence="1">Muscle</tissue>
    </source>
</reference>
<protein>
    <submittedName>
        <fullName evidence="1">Uncharacterized protein</fullName>
    </submittedName>
</protein>
<organism evidence="1 2">
    <name type="scientific">Characodon lateralis</name>
    <dbReference type="NCBI Taxonomy" id="208331"/>
    <lineage>
        <taxon>Eukaryota</taxon>
        <taxon>Metazoa</taxon>
        <taxon>Chordata</taxon>
        <taxon>Craniata</taxon>
        <taxon>Vertebrata</taxon>
        <taxon>Euteleostomi</taxon>
        <taxon>Actinopterygii</taxon>
        <taxon>Neopterygii</taxon>
        <taxon>Teleostei</taxon>
        <taxon>Neoteleostei</taxon>
        <taxon>Acanthomorphata</taxon>
        <taxon>Ovalentaria</taxon>
        <taxon>Atherinomorphae</taxon>
        <taxon>Cyprinodontiformes</taxon>
        <taxon>Goodeidae</taxon>
        <taxon>Characodon</taxon>
    </lineage>
</organism>
<dbReference type="EMBL" id="JAHUTJ010034075">
    <property type="protein sequence ID" value="MED6277697.1"/>
    <property type="molecule type" value="Genomic_DNA"/>
</dbReference>
<dbReference type="Proteomes" id="UP001352852">
    <property type="component" value="Unassembled WGS sequence"/>
</dbReference>
<evidence type="ECO:0000313" key="2">
    <source>
        <dbReference type="Proteomes" id="UP001352852"/>
    </source>
</evidence>
<sequence length="75" mass="8410">MTTTPVKLSPVALLIPSWQLHFHLIMSEPATPGFQNNRSTTSCLSINLLNYNPASHTRVAWFFNMTESGSCFLCH</sequence>
<evidence type="ECO:0000313" key="1">
    <source>
        <dbReference type="EMBL" id="MED6277697.1"/>
    </source>
</evidence>
<name>A0ABU7DRK6_9TELE</name>